<dbReference type="RefSeq" id="WP_012819791.1">
    <property type="nucleotide sequence ID" value="NC_013407.1"/>
</dbReference>
<evidence type="ECO:0000313" key="8">
    <source>
        <dbReference type="Proteomes" id="UP000002063"/>
    </source>
</evidence>
<dbReference type="HOGENOM" id="CLU_041771_3_0_2"/>
<dbReference type="EMBL" id="CP001787">
    <property type="protein sequence ID" value="ACX72247.1"/>
    <property type="molecule type" value="Genomic_DNA"/>
</dbReference>
<keyword evidence="5 6" id="KW-0472">Membrane</keyword>
<proteinExistence type="inferred from homology"/>
<dbReference type="STRING" id="579137.Metvu_0384"/>
<feature type="transmembrane region" description="Helical" evidence="6">
    <location>
        <begin position="254"/>
        <end position="275"/>
    </location>
</feature>
<feature type="transmembrane region" description="Helical" evidence="6">
    <location>
        <begin position="138"/>
        <end position="156"/>
    </location>
</feature>
<dbReference type="PANTHER" id="PTHR21716:SF71">
    <property type="entry name" value="TRANSPORT PROTEIN MJ1177-RELATED"/>
    <property type="match status" value="1"/>
</dbReference>
<reference evidence="7" key="1">
    <citation type="submission" date="2009-10" db="EMBL/GenBank/DDBJ databases">
        <title>Complete sequence of chromosome of Methanocaldococcus vulcanius M7.</title>
        <authorList>
            <consortium name="US DOE Joint Genome Institute"/>
            <person name="Lucas S."/>
            <person name="Copeland A."/>
            <person name="Lapidus A."/>
            <person name="Glavina del Rio T."/>
            <person name="Dalin E."/>
            <person name="Tice H."/>
            <person name="Bruce D."/>
            <person name="Goodwin L."/>
            <person name="Pitluck S."/>
            <person name="Lcollab F.I."/>
            <person name="Brettin T."/>
            <person name="Detter J.C."/>
            <person name="Han C."/>
            <person name="Tapia R."/>
            <person name="Kuske C.R."/>
            <person name="Schmutz J."/>
            <person name="Larimer F."/>
            <person name="Land M."/>
            <person name="Hauser L."/>
            <person name="Kyrpides N."/>
            <person name="Ovchinikova G."/>
            <person name="Sieprawska-Lupa M."/>
            <person name="Whitman W.B."/>
            <person name="Woyke T."/>
        </authorList>
    </citation>
    <scope>NUCLEOTIDE SEQUENCE [LARGE SCALE GENOMIC DNA]</scope>
    <source>
        <strain evidence="7">M7</strain>
    </source>
</reference>
<comment type="similarity">
    <text evidence="2">Belongs to the autoinducer-2 exporter (AI-2E) (TC 2.A.86) family.</text>
</comment>
<gene>
    <name evidence="7" type="ordered locus">Metvu_0384</name>
</gene>
<dbReference type="Proteomes" id="UP000002063">
    <property type="component" value="Chromosome"/>
</dbReference>
<dbReference type="GeneID" id="8512716"/>
<dbReference type="Pfam" id="PF01594">
    <property type="entry name" value="AI-2E_transport"/>
    <property type="match status" value="1"/>
</dbReference>
<feature type="transmembrane region" description="Helical" evidence="6">
    <location>
        <begin position="12"/>
        <end position="43"/>
    </location>
</feature>
<keyword evidence="8" id="KW-1185">Reference proteome</keyword>
<name>C9RF95_METVM</name>
<dbReference type="GO" id="GO:0016020">
    <property type="term" value="C:membrane"/>
    <property type="evidence" value="ECO:0007669"/>
    <property type="project" value="UniProtKB-SubCell"/>
</dbReference>
<evidence type="ECO:0000256" key="2">
    <source>
        <dbReference type="ARBA" id="ARBA00009773"/>
    </source>
</evidence>
<dbReference type="PANTHER" id="PTHR21716">
    <property type="entry name" value="TRANSMEMBRANE PROTEIN"/>
    <property type="match status" value="1"/>
</dbReference>
<keyword evidence="4 6" id="KW-1133">Transmembrane helix</keyword>
<dbReference type="eggNOG" id="arCOG02642">
    <property type="taxonomic scope" value="Archaea"/>
</dbReference>
<evidence type="ECO:0000313" key="7">
    <source>
        <dbReference type="EMBL" id="ACX72247.1"/>
    </source>
</evidence>
<feature type="transmembrane region" description="Helical" evidence="6">
    <location>
        <begin position="63"/>
        <end position="86"/>
    </location>
</feature>
<protein>
    <recommendedName>
        <fullName evidence="9">Permease</fullName>
    </recommendedName>
</protein>
<keyword evidence="3 6" id="KW-0812">Transmembrane</keyword>
<sequence length="331" mass="37639">MNFDEFKYIRKAIVIGLLLVLLYIVFPFIDTFAYACAFAYMALPIYNLLVKKLNRTVSAALAIGIYLIPITLITIYAFSTFLNIVLSIDPNSINQYFLSVLNNPLLDRIITNDEMITKYVNELIKYAISQLSGKIIDVGYLAIKTILVLFITFYFLRDGYKFKDVVISFTPENYKEKMRIYLQYLHDSYKNLFISCVSLSIIITILSYIGYLIAGVKYAELFAIITGVFALLPILGGWMVYIAIAIYFFLTHNYAKAIFIFIYGELFLSIAPDFVIRPYIVKKEVDIHPVLVVVAFLIAPLSLGLSGFAIGPLVVGALNAFYLAKYRDKKI</sequence>
<evidence type="ECO:0000256" key="3">
    <source>
        <dbReference type="ARBA" id="ARBA00022692"/>
    </source>
</evidence>
<evidence type="ECO:0000256" key="4">
    <source>
        <dbReference type="ARBA" id="ARBA00022989"/>
    </source>
</evidence>
<accession>C9RF95</accession>
<dbReference type="InterPro" id="IPR002549">
    <property type="entry name" value="AI-2E-like"/>
</dbReference>
<organism evidence="7 8">
    <name type="scientific">Methanocaldococcus vulcanius (strain ATCC 700851 / DSM 12094 / M7)</name>
    <name type="common">Methanococcus vulcanius</name>
    <dbReference type="NCBI Taxonomy" id="579137"/>
    <lineage>
        <taxon>Archaea</taxon>
        <taxon>Methanobacteriati</taxon>
        <taxon>Methanobacteriota</taxon>
        <taxon>Methanomada group</taxon>
        <taxon>Methanococci</taxon>
        <taxon>Methanococcales</taxon>
        <taxon>Methanocaldococcaceae</taxon>
        <taxon>Methanocaldococcus</taxon>
    </lineage>
</organism>
<comment type="subcellular location">
    <subcellularLocation>
        <location evidence="1">Membrane</location>
        <topology evidence="1">Multi-pass membrane protein</topology>
    </subcellularLocation>
</comment>
<dbReference type="OrthoDB" id="137390at2157"/>
<dbReference type="AlphaFoldDB" id="C9RF95"/>
<evidence type="ECO:0008006" key="9">
    <source>
        <dbReference type="Google" id="ProtNLM"/>
    </source>
</evidence>
<feature type="transmembrane region" description="Helical" evidence="6">
    <location>
        <begin position="221"/>
        <end position="248"/>
    </location>
</feature>
<feature type="transmembrane region" description="Helical" evidence="6">
    <location>
        <begin position="192"/>
        <end position="214"/>
    </location>
</feature>
<evidence type="ECO:0000256" key="5">
    <source>
        <dbReference type="ARBA" id="ARBA00023136"/>
    </source>
</evidence>
<feature type="transmembrane region" description="Helical" evidence="6">
    <location>
        <begin position="287"/>
        <end position="303"/>
    </location>
</feature>
<evidence type="ECO:0000256" key="1">
    <source>
        <dbReference type="ARBA" id="ARBA00004141"/>
    </source>
</evidence>
<evidence type="ECO:0000256" key="6">
    <source>
        <dbReference type="SAM" id="Phobius"/>
    </source>
</evidence>
<dbReference type="KEGG" id="mvu:Metvu_0384"/>